<sequence>MNVRFWGFIFLNFCAVLLLTALIVGPLLIVRNMAKVAGVKSESRFLVVSQIEKFPNLNLTQRENAYSISFTKQGLSQAYLGVLIVNNPRDTVQTYSLNEVSGQTQAFFGEDLDNQLTKISIPPAASVPISLFSDTGSETESQTVEFTIVMN</sequence>
<proteinExistence type="predicted"/>
<keyword evidence="1" id="KW-0812">Transmembrane</keyword>
<keyword evidence="1" id="KW-0472">Membrane</keyword>
<accession>A0A0G0UAK9</accession>
<comment type="caution">
    <text evidence="2">The sequence shown here is derived from an EMBL/GenBank/DDBJ whole genome shotgun (WGS) entry which is preliminary data.</text>
</comment>
<dbReference type="Proteomes" id="UP000034854">
    <property type="component" value="Unassembled WGS sequence"/>
</dbReference>
<organism evidence="2 3">
    <name type="scientific">Candidatus Curtissbacteria bacterium GW2011_GWA1_41_11</name>
    <dbReference type="NCBI Taxonomy" id="1618409"/>
    <lineage>
        <taxon>Bacteria</taxon>
        <taxon>Candidatus Curtissiibacteriota</taxon>
    </lineage>
</organism>
<name>A0A0G0UAK9_9BACT</name>
<evidence type="ECO:0000313" key="2">
    <source>
        <dbReference type="EMBL" id="KKR86028.1"/>
    </source>
</evidence>
<gene>
    <name evidence="2" type="ORF">UU34_C0023G0008</name>
</gene>
<keyword evidence="1" id="KW-1133">Transmembrane helix</keyword>
<evidence type="ECO:0000256" key="1">
    <source>
        <dbReference type="SAM" id="Phobius"/>
    </source>
</evidence>
<dbReference type="EMBL" id="LCAG01000023">
    <property type="protein sequence ID" value="KKR86028.1"/>
    <property type="molecule type" value="Genomic_DNA"/>
</dbReference>
<dbReference type="AlphaFoldDB" id="A0A0G0UAK9"/>
<reference evidence="2 3" key="1">
    <citation type="journal article" date="2015" name="Nature">
        <title>rRNA introns, odd ribosomes, and small enigmatic genomes across a large radiation of phyla.</title>
        <authorList>
            <person name="Brown C.T."/>
            <person name="Hug L.A."/>
            <person name="Thomas B.C."/>
            <person name="Sharon I."/>
            <person name="Castelle C.J."/>
            <person name="Singh A."/>
            <person name="Wilkins M.J."/>
            <person name="Williams K.H."/>
            <person name="Banfield J.F."/>
        </authorList>
    </citation>
    <scope>NUCLEOTIDE SEQUENCE [LARGE SCALE GENOMIC DNA]</scope>
</reference>
<protein>
    <submittedName>
        <fullName evidence="2">Uncharacterized protein</fullName>
    </submittedName>
</protein>
<feature type="transmembrane region" description="Helical" evidence="1">
    <location>
        <begin position="6"/>
        <end position="30"/>
    </location>
</feature>
<evidence type="ECO:0000313" key="3">
    <source>
        <dbReference type="Proteomes" id="UP000034854"/>
    </source>
</evidence>